<proteinExistence type="predicted"/>
<feature type="region of interest" description="Disordered" evidence="1">
    <location>
        <begin position="606"/>
        <end position="656"/>
    </location>
</feature>
<accession>A0A6A2XDV6</accession>
<evidence type="ECO:0000313" key="3">
    <source>
        <dbReference type="Proteomes" id="UP000436088"/>
    </source>
</evidence>
<evidence type="ECO:0000256" key="1">
    <source>
        <dbReference type="SAM" id="MobiDB-lite"/>
    </source>
</evidence>
<keyword evidence="3" id="KW-1185">Reference proteome</keyword>
<comment type="caution">
    <text evidence="2">The sequence shown here is derived from an EMBL/GenBank/DDBJ whole genome shotgun (WGS) entry which is preliminary data.</text>
</comment>
<evidence type="ECO:0000313" key="2">
    <source>
        <dbReference type="EMBL" id="KAE8654777.1"/>
    </source>
</evidence>
<dbReference type="AlphaFoldDB" id="A0A6A2XDV6"/>
<feature type="region of interest" description="Disordered" evidence="1">
    <location>
        <begin position="669"/>
        <end position="734"/>
    </location>
</feature>
<gene>
    <name evidence="2" type="ORF">F3Y22_tig00117046pilonHSYRG00033</name>
</gene>
<feature type="region of interest" description="Disordered" evidence="1">
    <location>
        <begin position="1"/>
        <end position="26"/>
    </location>
</feature>
<organism evidence="2 3">
    <name type="scientific">Hibiscus syriacus</name>
    <name type="common">Rose of Sharon</name>
    <dbReference type="NCBI Taxonomy" id="106335"/>
    <lineage>
        <taxon>Eukaryota</taxon>
        <taxon>Viridiplantae</taxon>
        <taxon>Streptophyta</taxon>
        <taxon>Embryophyta</taxon>
        <taxon>Tracheophyta</taxon>
        <taxon>Spermatophyta</taxon>
        <taxon>Magnoliopsida</taxon>
        <taxon>eudicotyledons</taxon>
        <taxon>Gunneridae</taxon>
        <taxon>Pentapetalae</taxon>
        <taxon>rosids</taxon>
        <taxon>malvids</taxon>
        <taxon>Malvales</taxon>
        <taxon>Malvaceae</taxon>
        <taxon>Malvoideae</taxon>
        <taxon>Hibiscus</taxon>
    </lineage>
</organism>
<name>A0A6A2XDV6_HIBSY</name>
<feature type="compositionally biased region" description="Low complexity" evidence="1">
    <location>
        <begin position="704"/>
        <end position="723"/>
    </location>
</feature>
<feature type="compositionally biased region" description="Polar residues" evidence="1">
    <location>
        <begin position="610"/>
        <end position="619"/>
    </location>
</feature>
<dbReference type="PANTHER" id="PTHR46951">
    <property type="entry name" value="BED-TYPE DOMAIN-CONTAINING PROTEIN"/>
    <property type="match status" value="1"/>
</dbReference>
<dbReference type="Proteomes" id="UP000436088">
    <property type="component" value="Unassembled WGS sequence"/>
</dbReference>
<reference evidence="2" key="1">
    <citation type="submission" date="2019-09" db="EMBL/GenBank/DDBJ databases">
        <title>Draft genome information of white flower Hibiscus syriacus.</title>
        <authorList>
            <person name="Kim Y.-M."/>
        </authorList>
    </citation>
    <scope>NUCLEOTIDE SEQUENCE [LARGE SCALE GENOMIC DNA]</scope>
    <source>
        <strain evidence="2">YM2019G1</strain>
    </source>
</reference>
<dbReference type="EMBL" id="VEPZ02001785">
    <property type="protein sequence ID" value="KAE8654777.1"/>
    <property type="molecule type" value="Genomic_DNA"/>
</dbReference>
<feature type="compositionally biased region" description="Basic and acidic residues" evidence="1">
    <location>
        <begin position="644"/>
        <end position="656"/>
    </location>
</feature>
<sequence>MPPCEEFPTKGSEGAPSNDIGWHFGTPVPNARGSTACKLCGKVVKGGITRFKEHIAHKTRNVAPSPNVIDQLEDIVEKEQVNPSRVSLSLPYEELHLNWLEVQAQNNQSKGTVFWKSIDVSSVRSIDVELYYNFQVCLLSWFLNLALDLVFDLISTSEFSGSKRVATRRLRVLQTHSGNKTYDDCIQKNTQDVSVSYGECKDQYIVKKKVNGGSGINRHQPLNGSLSENRRNQASINCRAGNYHGGELGGVRVKSRLIKDKLKRSHLQASSANKDTSSAQNAAVVVHDGIKELPKKRCCDEKPGEVARSEKIGLNNWWKEDHPKISNGYRSDCFTLFIENLPEKIHWKSVSLAKFKPRQSFWRKTATNVHRNSGMEVGWCKEFIKISHLARQMQTKGLTGFSLMRAIRNTVLMIFEDSASLRSVKNDKSKTLAKWFSRVEAWSESLVVECRRVLTKADVRIDATLELKEFKESKWGQQKTRPAYEAKKIILGKDFWKKANDLIKVYEPLVKVLKLVDSDEKPTMGFIYEAVDRAKQHSDNVLIETLEGTRSVIERLEPSLDSQVRMVNQIRHQKRMNIDDINTSFNPINLYHIFEDVDPLSEWLQEKENPFSSATPSQSGDGLDGGGLSPIDDDDDGGGGGGGGRDEIRSSSRYGREYGVGTTSGHFCDRSEFGGNISPKARRDRSETKAPSKGKCKKHTSVGSSSSRRSSSSNLGQGDSSTSTQGHENQVKKPLKMKVKDLNLLVIPLIVMIAQDSDDIFKGFESS</sequence>
<evidence type="ECO:0008006" key="4">
    <source>
        <dbReference type="Google" id="ProtNLM"/>
    </source>
</evidence>
<dbReference type="PANTHER" id="PTHR46951:SF2">
    <property type="entry name" value="BED-TYPE DOMAIN-CONTAINING PROTEIN"/>
    <property type="match status" value="1"/>
</dbReference>
<protein>
    <recommendedName>
        <fullName evidence="4">BED-type domain-containing protein</fullName>
    </recommendedName>
</protein>